<gene>
    <name evidence="8" type="ORF">H4C47_05860</name>
</gene>
<evidence type="ECO:0000313" key="9">
    <source>
        <dbReference type="Proteomes" id="UP000553948"/>
    </source>
</evidence>
<evidence type="ECO:0000256" key="4">
    <source>
        <dbReference type="ARBA" id="ARBA00022692"/>
    </source>
</evidence>
<accession>A0A7W2KYM2</accession>
<evidence type="ECO:0000256" key="6">
    <source>
        <dbReference type="ARBA" id="ARBA00023136"/>
    </source>
</evidence>
<evidence type="ECO:0000256" key="3">
    <source>
        <dbReference type="ARBA" id="ARBA00022475"/>
    </source>
</evidence>
<evidence type="ECO:0000256" key="5">
    <source>
        <dbReference type="ARBA" id="ARBA00022989"/>
    </source>
</evidence>
<name>A0A7W2KYM2_PSEPU</name>
<dbReference type="Proteomes" id="UP000553948">
    <property type="component" value="Unassembled WGS sequence"/>
</dbReference>
<dbReference type="PANTHER" id="PTHR33452:SF1">
    <property type="entry name" value="INNER MEMBRANE PROTEIN YPHA-RELATED"/>
    <property type="match status" value="1"/>
</dbReference>
<dbReference type="AlphaFoldDB" id="A0A7W2KYM2"/>
<organism evidence="8 9">
    <name type="scientific">Pseudomonas putida</name>
    <name type="common">Arthrobacter siderocapsulatus</name>
    <dbReference type="NCBI Taxonomy" id="303"/>
    <lineage>
        <taxon>Bacteria</taxon>
        <taxon>Pseudomonadati</taxon>
        <taxon>Pseudomonadota</taxon>
        <taxon>Gammaproteobacteria</taxon>
        <taxon>Pseudomonadales</taxon>
        <taxon>Pseudomonadaceae</taxon>
        <taxon>Pseudomonas</taxon>
    </lineage>
</organism>
<sequence length="146" mass="15159">MSASQSITHSDHIEHNRGDVTQATAALAGRLLLSAIFILSGVSKLAAPAMMIGYISAVGLPLPQVALVVAIIVEVGGGLALIAGYRARIVAAGLALFSVVTALAFHHALGDQNQFIHFFKNLAMAGGLLQVVAFGAGRFSLDARRR</sequence>
<evidence type="ECO:0000313" key="8">
    <source>
        <dbReference type="EMBL" id="MBA6115249.1"/>
    </source>
</evidence>
<feature type="transmembrane region" description="Helical" evidence="7">
    <location>
        <begin position="62"/>
        <end position="82"/>
    </location>
</feature>
<comment type="similarity">
    <text evidence="2">Belongs to the DoxX family.</text>
</comment>
<keyword evidence="4 7" id="KW-0812">Transmembrane</keyword>
<dbReference type="InterPro" id="IPR032808">
    <property type="entry name" value="DoxX"/>
</dbReference>
<comment type="caution">
    <text evidence="8">The sequence shown here is derived from an EMBL/GenBank/DDBJ whole genome shotgun (WGS) entry which is preliminary data.</text>
</comment>
<dbReference type="EMBL" id="JACGDG010000004">
    <property type="protein sequence ID" value="MBA6115249.1"/>
    <property type="molecule type" value="Genomic_DNA"/>
</dbReference>
<protein>
    <submittedName>
        <fullName evidence="8">DoxX family protein</fullName>
    </submittedName>
</protein>
<dbReference type="PANTHER" id="PTHR33452">
    <property type="entry name" value="OXIDOREDUCTASE CATD-RELATED"/>
    <property type="match status" value="1"/>
</dbReference>
<keyword evidence="5 7" id="KW-1133">Transmembrane helix</keyword>
<dbReference type="RefSeq" id="WP_176514198.1">
    <property type="nucleotide sequence ID" value="NZ_CP060529.1"/>
</dbReference>
<proteinExistence type="inferred from homology"/>
<dbReference type="Pfam" id="PF07681">
    <property type="entry name" value="DoxX"/>
    <property type="match status" value="1"/>
</dbReference>
<dbReference type="GO" id="GO:0005886">
    <property type="term" value="C:plasma membrane"/>
    <property type="evidence" value="ECO:0007669"/>
    <property type="project" value="UniProtKB-SubCell"/>
</dbReference>
<keyword evidence="6 7" id="KW-0472">Membrane</keyword>
<dbReference type="InterPro" id="IPR051907">
    <property type="entry name" value="DoxX-like_oxidoreductase"/>
</dbReference>
<keyword evidence="3" id="KW-1003">Cell membrane</keyword>
<evidence type="ECO:0000256" key="1">
    <source>
        <dbReference type="ARBA" id="ARBA00004651"/>
    </source>
</evidence>
<evidence type="ECO:0000256" key="2">
    <source>
        <dbReference type="ARBA" id="ARBA00006679"/>
    </source>
</evidence>
<feature type="transmembrane region" description="Helical" evidence="7">
    <location>
        <begin position="89"/>
        <end position="109"/>
    </location>
</feature>
<comment type="subcellular location">
    <subcellularLocation>
        <location evidence="1">Cell membrane</location>
        <topology evidence="1">Multi-pass membrane protein</topology>
    </subcellularLocation>
</comment>
<reference evidence="8 9" key="1">
    <citation type="submission" date="2020-07" db="EMBL/GenBank/DDBJ databases">
        <title>Diversity of carbapenemase encoding genes among Pseudomonas putida group clinical isolates in a tertiary Brazilian hospital.</title>
        <authorList>
            <person name="Alberto-Lei F."/>
            <person name="Nodari C.S."/>
            <person name="Streling A.P."/>
            <person name="Paulino J.T."/>
            <person name="Bessa-Neto F.O."/>
            <person name="Cayo R."/>
            <person name="Gales A.C."/>
        </authorList>
    </citation>
    <scope>NUCLEOTIDE SEQUENCE [LARGE SCALE GENOMIC DNA]</scope>
    <source>
        <strain evidence="8 9">12464</strain>
    </source>
</reference>
<feature type="transmembrane region" description="Helical" evidence="7">
    <location>
        <begin position="31"/>
        <end position="56"/>
    </location>
</feature>
<evidence type="ECO:0000256" key="7">
    <source>
        <dbReference type="SAM" id="Phobius"/>
    </source>
</evidence>
<feature type="transmembrane region" description="Helical" evidence="7">
    <location>
        <begin position="121"/>
        <end position="141"/>
    </location>
</feature>